<dbReference type="GO" id="GO:0030001">
    <property type="term" value="P:metal ion transport"/>
    <property type="evidence" value="ECO:0007669"/>
    <property type="project" value="InterPro"/>
</dbReference>
<dbReference type="GO" id="GO:0007155">
    <property type="term" value="P:cell adhesion"/>
    <property type="evidence" value="ECO:0007669"/>
    <property type="project" value="InterPro"/>
</dbReference>
<reference evidence="6 7" key="1">
    <citation type="journal article" date="2013" name="Genome Announc.">
        <title>Draft Genome Sequence of the Cellulolytic, Mesophilic, Anaerobic Bacterium Clostridium termitidis Strain CT1112 (DSM 5398).</title>
        <authorList>
            <person name="Lal S."/>
            <person name="Ramachandran U."/>
            <person name="Zhang X."/>
            <person name="Munir R."/>
            <person name="Sparling R."/>
            <person name="Levin D.B."/>
        </authorList>
    </citation>
    <scope>NUCLEOTIDE SEQUENCE [LARGE SCALE GENOMIC DNA]</scope>
    <source>
        <strain evidence="6 7">CT1112</strain>
    </source>
</reference>
<evidence type="ECO:0000256" key="2">
    <source>
        <dbReference type="ARBA" id="ARBA00022448"/>
    </source>
</evidence>
<dbReference type="eggNOG" id="COG0803">
    <property type="taxonomic scope" value="Bacteria"/>
</dbReference>
<dbReference type="PROSITE" id="PS51257">
    <property type="entry name" value="PROKAR_LIPOPROTEIN"/>
    <property type="match status" value="1"/>
</dbReference>
<dbReference type="PANTHER" id="PTHR42953:SF3">
    <property type="entry name" value="HIGH-AFFINITY ZINC UPTAKE SYSTEM PROTEIN ZNUA"/>
    <property type="match status" value="1"/>
</dbReference>
<proteinExistence type="inferred from homology"/>
<dbReference type="PANTHER" id="PTHR42953">
    <property type="entry name" value="HIGH-AFFINITY ZINC UPTAKE SYSTEM PROTEIN ZNUA-RELATED"/>
    <property type="match status" value="1"/>
</dbReference>
<dbReference type="InterPro" id="IPR050492">
    <property type="entry name" value="Bact_metal-bind_prot9"/>
</dbReference>
<evidence type="ECO:0000256" key="5">
    <source>
        <dbReference type="SAM" id="SignalP"/>
    </source>
</evidence>
<comment type="similarity">
    <text evidence="1 4">Belongs to the bacterial solute-binding protein 9 family.</text>
</comment>
<dbReference type="GO" id="GO:0046872">
    <property type="term" value="F:metal ion binding"/>
    <property type="evidence" value="ECO:0007669"/>
    <property type="project" value="InterPro"/>
</dbReference>
<evidence type="ECO:0000313" key="6">
    <source>
        <dbReference type="EMBL" id="EMS72687.1"/>
    </source>
</evidence>
<evidence type="ECO:0000256" key="1">
    <source>
        <dbReference type="ARBA" id="ARBA00011028"/>
    </source>
</evidence>
<evidence type="ECO:0000256" key="4">
    <source>
        <dbReference type="RuleBase" id="RU003512"/>
    </source>
</evidence>
<dbReference type="Pfam" id="PF01297">
    <property type="entry name" value="ZnuA"/>
    <property type="match status" value="1"/>
</dbReference>
<dbReference type="Gene3D" id="3.40.50.1980">
    <property type="entry name" value="Nitrogenase molybdenum iron protein domain"/>
    <property type="match status" value="2"/>
</dbReference>
<keyword evidence="7" id="KW-1185">Reference proteome</keyword>
<dbReference type="InterPro" id="IPR006127">
    <property type="entry name" value="ZnuA-like"/>
</dbReference>
<dbReference type="PATRIC" id="fig|1195236.3.peg.1578"/>
<accession>S0FLB4</accession>
<feature type="signal peptide" evidence="5">
    <location>
        <begin position="1"/>
        <end position="22"/>
    </location>
</feature>
<feature type="chain" id="PRO_5038977983" evidence="5">
    <location>
        <begin position="23"/>
        <end position="304"/>
    </location>
</feature>
<dbReference type="SUPFAM" id="SSF53807">
    <property type="entry name" value="Helical backbone' metal receptor"/>
    <property type="match status" value="1"/>
</dbReference>
<organism evidence="6 7">
    <name type="scientific">Ruminiclostridium cellobioparum subsp. termitidis CT1112</name>
    <dbReference type="NCBI Taxonomy" id="1195236"/>
    <lineage>
        <taxon>Bacteria</taxon>
        <taxon>Bacillati</taxon>
        <taxon>Bacillota</taxon>
        <taxon>Clostridia</taxon>
        <taxon>Eubacteriales</taxon>
        <taxon>Oscillospiraceae</taxon>
        <taxon>Ruminiclostridium</taxon>
    </lineage>
</organism>
<evidence type="ECO:0000256" key="3">
    <source>
        <dbReference type="ARBA" id="ARBA00022729"/>
    </source>
</evidence>
<dbReference type="CDD" id="cd01017">
    <property type="entry name" value="AdcA"/>
    <property type="match status" value="1"/>
</dbReference>
<name>S0FLB4_RUMCE</name>
<dbReference type="InterPro" id="IPR006129">
    <property type="entry name" value="AdhesinB"/>
</dbReference>
<dbReference type="STRING" id="1195236.CTER_1265"/>
<keyword evidence="3 5" id="KW-0732">Signal</keyword>
<dbReference type="PRINTS" id="PR00691">
    <property type="entry name" value="ADHESINB"/>
</dbReference>
<dbReference type="Proteomes" id="UP000014155">
    <property type="component" value="Unassembled WGS sequence"/>
</dbReference>
<sequence length="304" mass="33662">MLKRWAAMLLCLITVVSFSACGSNNDNKADNNGESKIKVSVTFDAMKEFVSAVGKDKVEISTIIPAGTEPHDFEPKAQDLAGLSTASVFVYSGLGMEAWTEEAIKAADNAKLIAVEASKGADAIKNTDPEEIEEHGQYDPHIWLSLKGAELQVKNIKDALVNEDPSNKDYYEKNCNDFISQLEKLYDEYNEKFQSANKKSFVAGHAAFGYLCRDFGLEQNSVEDTFAEGEPSAQQLTELVEYCRENKVTTIFAEEMASPDVSKTLANEVGAKVETIYTIESSENDMTYLDRMTDNLSKIYDSLK</sequence>
<dbReference type="InterPro" id="IPR006128">
    <property type="entry name" value="Lipoprotein_PsaA-like"/>
</dbReference>
<protein>
    <submittedName>
        <fullName evidence="6">ABC-type metal ion transport system, periplasmic component/surface adhesin</fullName>
    </submittedName>
</protein>
<comment type="caution">
    <text evidence="6">The sequence shown here is derived from an EMBL/GenBank/DDBJ whole genome shotgun (WGS) entry which is preliminary data.</text>
</comment>
<dbReference type="AlphaFoldDB" id="S0FLB4"/>
<dbReference type="RefSeq" id="WP_004624948.1">
    <property type="nucleotide sequence ID" value="NZ_AORV01000026.1"/>
</dbReference>
<dbReference type="PRINTS" id="PR00690">
    <property type="entry name" value="ADHESNFAMILY"/>
</dbReference>
<gene>
    <name evidence="6" type="ORF">CTER_1265</name>
</gene>
<dbReference type="EMBL" id="AORV01000026">
    <property type="protein sequence ID" value="EMS72687.1"/>
    <property type="molecule type" value="Genomic_DNA"/>
</dbReference>
<keyword evidence="2 4" id="KW-0813">Transport</keyword>
<evidence type="ECO:0000313" key="7">
    <source>
        <dbReference type="Proteomes" id="UP000014155"/>
    </source>
</evidence>